<protein>
    <submittedName>
        <fullName evidence="2">Uncharacterized protein</fullName>
    </submittedName>
</protein>
<proteinExistence type="predicted"/>
<dbReference type="EMBL" id="BAABJE010000001">
    <property type="protein sequence ID" value="GAA4781703.1"/>
    <property type="molecule type" value="Genomic_DNA"/>
</dbReference>
<reference evidence="3" key="1">
    <citation type="journal article" date="2019" name="Int. J. Syst. Evol. Microbiol.">
        <title>The Global Catalogue of Microorganisms (GCM) 10K type strain sequencing project: providing services to taxonomists for standard genome sequencing and annotation.</title>
        <authorList>
            <consortium name="The Broad Institute Genomics Platform"/>
            <consortium name="The Broad Institute Genome Sequencing Center for Infectious Disease"/>
            <person name="Wu L."/>
            <person name="Ma J."/>
        </authorList>
    </citation>
    <scope>NUCLEOTIDE SEQUENCE [LARGE SCALE GENOMIC DNA]</scope>
    <source>
        <strain evidence="3">JCM 18204</strain>
    </source>
</reference>
<keyword evidence="3" id="KW-1185">Reference proteome</keyword>
<keyword evidence="1" id="KW-0472">Membrane</keyword>
<feature type="transmembrane region" description="Helical" evidence="1">
    <location>
        <begin position="110"/>
        <end position="129"/>
    </location>
</feature>
<feature type="transmembrane region" description="Helical" evidence="1">
    <location>
        <begin position="141"/>
        <end position="159"/>
    </location>
</feature>
<gene>
    <name evidence="2" type="ORF">GCM10023307_02680</name>
</gene>
<evidence type="ECO:0000313" key="3">
    <source>
        <dbReference type="Proteomes" id="UP001499959"/>
    </source>
</evidence>
<name>A0ABP9AIH7_9GAMM</name>
<dbReference type="RefSeq" id="WP_345301472.1">
    <property type="nucleotide sequence ID" value="NZ_BAABJE010000001.1"/>
</dbReference>
<accession>A0ABP9AIH7</accession>
<feature type="transmembrane region" description="Helical" evidence="1">
    <location>
        <begin position="77"/>
        <end position="98"/>
    </location>
</feature>
<feature type="transmembrane region" description="Helical" evidence="1">
    <location>
        <begin position="6"/>
        <end position="26"/>
    </location>
</feature>
<organism evidence="2 3">
    <name type="scientific">Lysobacter hankyongensis</name>
    <dbReference type="NCBI Taxonomy" id="1176535"/>
    <lineage>
        <taxon>Bacteria</taxon>
        <taxon>Pseudomonadati</taxon>
        <taxon>Pseudomonadota</taxon>
        <taxon>Gammaproteobacteria</taxon>
        <taxon>Lysobacterales</taxon>
        <taxon>Lysobacteraceae</taxon>
        <taxon>Lysobacter</taxon>
    </lineage>
</organism>
<feature type="transmembrane region" description="Helical" evidence="1">
    <location>
        <begin position="38"/>
        <end position="57"/>
    </location>
</feature>
<evidence type="ECO:0000313" key="2">
    <source>
        <dbReference type="EMBL" id="GAA4781703.1"/>
    </source>
</evidence>
<dbReference type="Proteomes" id="UP001499959">
    <property type="component" value="Unassembled WGS sequence"/>
</dbReference>
<sequence length="169" mass="18644">MKWDPFTVIEQVLILLVITSQIWISIKVIMNSEGAEQYVRIMSFCTGFLAFLITRALGVTFADLMLVTHSQDSPLGMILIGAIFPFLVGILISEGTIIALKLGMPVPIRMVLLIAAFTLSQAAYTNYVALASKITTLDKAFIPNLSYSIAVGLWLTFRYRDKHTPSGAK</sequence>
<evidence type="ECO:0000256" key="1">
    <source>
        <dbReference type="SAM" id="Phobius"/>
    </source>
</evidence>
<keyword evidence="1" id="KW-0812">Transmembrane</keyword>
<comment type="caution">
    <text evidence="2">The sequence shown here is derived from an EMBL/GenBank/DDBJ whole genome shotgun (WGS) entry which is preliminary data.</text>
</comment>
<keyword evidence="1" id="KW-1133">Transmembrane helix</keyword>